<name>A0A450XGK2_9GAMM</name>
<dbReference type="SMART" id="SM00732">
    <property type="entry name" value="YqgFc"/>
    <property type="match status" value="1"/>
</dbReference>
<dbReference type="HAMAP" id="MF_00651">
    <property type="entry name" value="Nuclease_YqgF"/>
    <property type="match status" value="1"/>
</dbReference>
<reference evidence="8" key="1">
    <citation type="submission" date="2019-02" db="EMBL/GenBank/DDBJ databases">
        <authorList>
            <person name="Gruber-Vodicka R. H."/>
            <person name="Seah K. B. B."/>
        </authorList>
    </citation>
    <scope>NUCLEOTIDE SEQUENCE</scope>
    <source>
        <strain evidence="7">BECK_BZ197</strain>
        <strain evidence="9">BECK_BZ198</strain>
        <strain evidence="8">BECK_BZ199</strain>
    </source>
</reference>
<dbReference type="EMBL" id="CAADFQ010000006">
    <property type="protein sequence ID" value="VFK28318.1"/>
    <property type="molecule type" value="Genomic_DNA"/>
</dbReference>
<dbReference type="EMBL" id="CAADFO010000004">
    <property type="protein sequence ID" value="VFK23143.1"/>
    <property type="molecule type" value="Genomic_DNA"/>
</dbReference>
<gene>
    <name evidence="7" type="ORF">BECKMB1821G_GA0114241_10045</name>
    <name evidence="9" type="ORF">BECKMB1821H_GA0114242_100223</name>
    <name evidence="8" type="ORF">BECKMB1821I_GA0114274_10065</name>
</gene>
<protein>
    <recommendedName>
        <fullName evidence="5">Putative pre-16S rRNA nuclease</fullName>
        <ecNumber evidence="5">3.1.-.-</ecNumber>
    </recommendedName>
</protein>
<dbReference type="InterPro" id="IPR037027">
    <property type="entry name" value="YqgF/RNaseH-like_dom_sf"/>
</dbReference>
<evidence type="ECO:0000256" key="2">
    <source>
        <dbReference type="ARBA" id="ARBA00022517"/>
    </source>
</evidence>
<keyword evidence="1 5" id="KW-0963">Cytoplasm</keyword>
<dbReference type="GO" id="GO:0016788">
    <property type="term" value="F:hydrolase activity, acting on ester bonds"/>
    <property type="evidence" value="ECO:0007669"/>
    <property type="project" value="UniProtKB-UniRule"/>
</dbReference>
<dbReference type="NCBIfam" id="TIGR00250">
    <property type="entry name" value="RNAse_H_YqgF"/>
    <property type="match status" value="1"/>
</dbReference>
<dbReference type="AlphaFoldDB" id="A0A450XGK2"/>
<comment type="subcellular location">
    <subcellularLocation>
        <location evidence="5">Cytoplasm</location>
    </subcellularLocation>
</comment>
<dbReference type="EMBL" id="CAADGH010000002">
    <property type="protein sequence ID" value="VFK74203.1"/>
    <property type="molecule type" value="Genomic_DNA"/>
</dbReference>
<organism evidence="8">
    <name type="scientific">Candidatus Kentrum sp. MB</name>
    <dbReference type="NCBI Taxonomy" id="2138164"/>
    <lineage>
        <taxon>Bacteria</taxon>
        <taxon>Pseudomonadati</taxon>
        <taxon>Pseudomonadota</taxon>
        <taxon>Gammaproteobacteria</taxon>
        <taxon>Candidatus Kentrum</taxon>
    </lineage>
</organism>
<keyword evidence="4 5" id="KW-0378">Hydrolase</keyword>
<dbReference type="GO" id="GO:0004518">
    <property type="term" value="F:nuclease activity"/>
    <property type="evidence" value="ECO:0007669"/>
    <property type="project" value="UniProtKB-KW"/>
</dbReference>
<evidence type="ECO:0000256" key="3">
    <source>
        <dbReference type="ARBA" id="ARBA00022722"/>
    </source>
</evidence>
<dbReference type="Gene3D" id="3.30.420.140">
    <property type="entry name" value="YqgF/RNase H-like domain"/>
    <property type="match status" value="1"/>
</dbReference>
<sequence>MDEPGMRIPLGTTSFTTLLGFDPGGKRIGVAVGQTLTNTANPLETIAVKHDVPDWKAIDRLINTWEPDGLVVGLPLNMDGTEQAMTLIARQFRNQLARRYRLPVYVTDERLSTREARERLACEGRLDDADDPVAAQVILETWFSECKDHNKPAFL</sequence>
<evidence type="ECO:0000313" key="9">
    <source>
        <dbReference type="EMBL" id="VFK74203.1"/>
    </source>
</evidence>
<keyword evidence="2 5" id="KW-0690">Ribosome biogenesis</keyword>
<dbReference type="InterPro" id="IPR006641">
    <property type="entry name" value="YqgF/RNaseH-like_dom"/>
</dbReference>
<comment type="function">
    <text evidence="5">Could be a nuclease involved in processing of the 5'-end of pre-16S rRNA.</text>
</comment>
<dbReference type="InterPro" id="IPR012337">
    <property type="entry name" value="RNaseH-like_sf"/>
</dbReference>
<dbReference type="CDD" id="cd16964">
    <property type="entry name" value="YqgF"/>
    <property type="match status" value="1"/>
</dbReference>
<dbReference type="PANTHER" id="PTHR33317:SF4">
    <property type="entry name" value="POLYNUCLEOTIDYL TRANSFERASE, RIBONUCLEASE H-LIKE SUPERFAMILY PROTEIN"/>
    <property type="match status" value="1"/>
</dbReference>
<evidence type="ECO:0000313" key="8">
    <source>
        <dbReference type="EMBL" id="VFK28318.1"/>
    </source>
</evidence>
<keyword evidence="3 5" id="KW-0540">Nuclease</keyword>
<accession>A0A450XGK2</accession>
<comment type="similarity">
    <text evidence="5">Belongs to the YqgF HJR family.</text>
</comment>
<dbReference type="SUPFAM" id="SSF53098">
    <property type="entry name" value="Ribonuclease H-like"/>
    <property type="match status" value="1"/>
</dbReference>
<dbReference type="EC" id="3.1.-.-" evidence="5"/>
<proteinExistence type="inferred from homology"/>
<evidence type="ECO:0000259" key="6">
    <source>
        <dbReference type="SMART" id="SM00732"/>
    </source>
</evidence>
<dbReference type="InterPro" id="IPR005227">
    <property type="entry name" value="YqgF"/>
</dbReference>
<evidence type="ECO:0000256" key="4">
    <source>
        <dbReference type="ARBA" id="ARBA00022801"/>
    </source>
</evidence>
<dbReference type="Pfam" id="PF03652">
    <property type="entry name" value="RuvX"/>
    <property type="match status" value="1"/>
</dbReference>
<dbReference type="GO" id="GO:0000967">
    <property type="term" value="P:rRNA 5'-end processing"/>
    <property type="evidence" value="ECO:0007669"/>
    <property type="project" value="UniProtKB-UniRule"/>
</dbReference>
<evidence type="ECO:0000256" key="5">
    <source>
        <dbReference type="HAMAP-Rule" id="MF_00651"/>
    </source>
</evidence>
<feature type="domain" description="YqgF/RNase H-like" evidence="6">
    <location>
        <begin position="16"/>
        <end position="116"/>
    </location>
</feature>
<evidence type="ECO:0000256" key="1">
    <source>
        <dbReference type="ARBA" id="ARBA00022490"/>
    </source>
</evidence>
<dbReference type="GO" id="GO:0005829">
    <property type="term" value="C:cytosol"/>
    <property type="evidence" value="ECO:0007669"/>
    <property type="project" value="TreeGrafter"/>
</dbReference>
<dbReference type="PANTHER" id="PTHR33317">
    <property type="entry name" value="POLYNUCLEOTIDYL TRANSFERASE, RIBONUCLEASE H-LIKE SUPERFAMILY PROTEIN"/>
    <property type="match status" value="1"/>
</dbReference>
<evidence type="ECO:0000313" key="7">
    <source>
        <dbReference type="EMBL" id="VFK23143.1"/>
    </source>
</evidence>